<keyword evidence="5" id="KW-1185">Reference proteome</keyword>
<dbReference type="EMBL" id="QTSU01000002">
    <property type="protein sequence ID" value="RDZ27104.1"/>
    <property type="molecule type" value="Genomic_DNA"/>
</dbReference>
<protein>
    <submittedName>
        <fullName evidence="4">ABC transporter</fullName>
    </submittedName>
</protein>
<accession>A0A371JZN3</accession>
<feature type="region of interest" description="Disordered" evidence="1">
    <location>
        <begin position="201"/>
        <end position="220"/>
    </location>
</feature>
<dbReference type="SUPFAM" id="SSF159594">
    <property type="entry name" value="XCC0632-like"/>
    <property type="match status" value="1"/>
</dbReference>
<gene>
    <name evidence="4" type="ORF">DX914_12645</name>
</gene>
<feature type="chain" id="PRO_5016994749" evidence="2">
    <location>
        <begin position="27"/>
        <end position="220"/>
    </location>
</feature>
<evidence type="ECO:0000256" key="2">
    <source>
        <dbReference type="SAM" id="SignalP"/>
    </source>
</evidence>
<dbReference type="Pfam" id="PF03886">
    <property type="entry name" value="ABC_trans_aux"/>
    <property type="match status" value="1"/>
</dbReference>
<dbReference type="AlphaFoldDB" id="A0A371JZN3"/>
<feature type="signal peptide" evidence="2">
    <location>
        <begin position="1"/>
        <end position="26"/>
    </location>
</feature>
<sequence>MTTRPLAPRRLLGAALLLALAGCSLLGDKPKERSTIYAPDPRVQADPSWPQASWQLSLTPPSAARMIDSLRIAVRPTPNELQVYKGANWAKPPGEMLQDALLRALEDSGRIGAVARQGSGIAADYKLVLDLRRFESDYAGEELPSATIEVSAKLLHSSDQRIAAARTFVQRQRATSTAVPDVVNAFDGALSALTRDMGGWILSSGNEHERSEHSRPAARR</sequence>
<proteinExistence type="predicted"/>
<feature type="compositionally biased region" description="Basic and acidic residues" evidence="1">
    <location>
        <begin position="206"/>
        <end position="220"/>
    </location>
</feature>
<dbReference type="OrthoDB" id="5795476at2"/>
<feature type="domain" description="ABC-type transport auxiliary lipoprotein component" evidence="3">
    <location>
        <begin position="38"/>
        <end position="197"/>
    </location>
</feature>
<name>A0A371JZN3_9GAMM</name>
<evidence type="ECO:0000256" key="1">
    <source>
        <dbReference type="SAM" id="MobiDB-lite"/>
    </source>
</evidence>
<dbReference type="Proteomes" id="UP000264492">
    <property type="component" value="Unassembled WGS sequence"/>
</dbReference>
<keyword evidence="2" id="KW-0732">Signal</keyword>
<dbReference type="Gene3D" id="3.40.50.10610">
    <property type="entry name" value="ABC-type transport auxiliary lipoprotein component"/>
    <property type="match status" value="1"/>
</dbReference>
<reference evidence="4 5" key="1">
    <citation type="submission" date="2018-08" db="EMBL/GenBank/DDBJ databases">
        <title>Lysobacter sp. zong2l5, whole genome shotgun sequence.</title>
        <authorList>
            <person name="Zhang X."/>
            <person name="Feng G."/>
            <person name="Zhu H."/>
        </authorList>
    </citation>
    <scope>NUCLEOTIDE SEQUENCE [LARGE SCALE GENOMIC DNA]</scope>
    <source>
        <strain evidence="5">zong2l5</strain>
    </source>
</reference>
<evidence type="ECO:0000313" key="5">
    <source>
        <dbReference type="Proteomes" id="UP000264492"/>
    </source>
</evidence>
<organism evidence="4 5">
    <name type="scientific">Lysobacter silvisoli</name>
    <dbReference type="NCBI Taxonomy" id="2293254"/>
    <lineage>
        <taxon>Bacteria</taxon>
        <taxon>Pseudomonadati</taxon>
        <taxon>Pseudomonadota</taxon>
        <taxon>Gammaproteobacteria</taxon>
        <taxon>Lysobacterales</taxon>
        <taxon>Lysobacteraceae</taxon>
        <taxon>Lysobacter</taxon>
    </lineage>
</organism>
<comment type="caution">
    <text evidence="4">The sequence shown here is derived from an EMBL/GenBank/DDBJ whole genome shotgun (WGS) entry which is preliminary data.</text>
</comment>
<evidence type="ECO:0000259" key="3">
    <source>
        <dbReference type="Pfam" id="PF03886"/>
    </source>
</evidence>
<dbReference type="PROSITE" id="PS51257">
    <property type="entry name" value="PROKAR_LIPOPROTEIN"/>
    <property type="match status" value="1"/>
</dbReference>
<dbReference type="RefSeq" id="WP_115859481.1">
    <property type="nucleotide sequence ID" value="NZ_QTSU01000002.1"/>
</dbReference>
<dbReference type="InterPro" id="IPR005586">
    <property type="entry name" value="ABC_trans_aux"/>
</dbReference>
<evidence type="ECO:0000313" key="4">
    <source>
        <dbReference type="EMBL" id="RDZ27104.1"/>
    </source>
</evidence>